<keyword evidence="3" id="KW-1185">Reference proteome</keyword>
<dbReference type="RefSeq" id="XP_040740961.1">
    <property type="nucleotide sequence ID" value="XM_040891746.1"/>
</dbReference>
<comment type="caution">
    <text evidence="2">The sequence shown here is derived from an EMBL/GenBank/DDBJ whole genome shotgun (WGS) entry which is preliminary data.</text>
</comment>
<evidence type="ECO:0000313" key="3">
    <source>
        <dbReference type="Proteomes" id="UP000193922"/>
    </source>
</evidence>
<accession>A0A1Y1W0K2</accession>
<feature type="compositionally biased region" description="Low complexity" evidence="1">
    <location>
        <begin position="150"/>
        <end position="167"/>
    </location>
</feature>
<protein>
    <submittedName>
        <fullName evidence="2">Uncharacterized protein</fullName>
    </submittedName>
</protein>
<dbReference type="Proteomes" id="UP000193922">
    <property type="component" value="Unassembled WGS sequence"/>
</dbReference>
<dbReference type="GeneID" id="63808394"/>
<organism evidence="2 3">
    <name type="scientific">Linderina pennispora</name>
    <dbReference type="NCBI Taxonomy" id="61395"/>
    <lineage>
        <taxon>Eukaryota</taxon>
        <taxon>Fungi</taxon>
        <taxon>Fungi incertae sedis</taxon>
        <taxon>Zoopagomycota</taxon>
        <taxon>Kickxellomycotina</taxon>
        <taxon>Kickxellomycetes</taxon>
        <taxon>Kickxellales</taxon>
        <taxon>Kickxellaceae</taxon>
        <taxon>Linderina</taxon>
    </lineage>
</organism>
<name>A0A1Y1W0K2_9FUNG</name>
<evidence type="ECO:0000256" key="1">
    <source>
        <dbReference type="SAM" id="MobiDB-lite"/>
    </source>
</evidence>
<feature type="compositionally biased region" description="Low complexity" evidence="1">
    <location>
        <begin position="65"/>
        <end position="81"/>
    </location>
</feature>
<evidence type="ECO:0000313" key="2">
    <source>
        <dbReference type="EMBL" id="ORX67039.1"/>
    </source>
</evidence>
<sequence length="305" mass="32161">MQDSIAQLHVDTTNLSGASNDGDMAGSPFLRKAIPNPFKSADSTMRSVSQSDSDAPAQPAGMLRPASSKKVAASPKALSKPQSSAIAADGEKRSLHSLEEAFKGLVIDSHPDTPQQISYYSPNMTSLPAGHIRDAAPGLDSERERPLPMPMSIPRSSSSTTRGPSRPQRTRPDDVFEAVPPGWCARQVAAHGQHGAVQPRRSTSSHTAAAHTDFRRAARHDAPSGADADTPAYEPHADCAPEPEPEPRLAAQRLYGRHAAARGTAGHGRFGQSVAAVDTQHAVSRRLQDHAGKQPAGGPAGWPVS</sequence>
<dbReference type="AlphaFoldDB" id="A0A1Y1W0K2"/>
<feature type="compositionally biased region" description="Polar residues" evidence="1">
    <location>
        <begin position="41"/>
        <end position="53"/>
    </location>
</feature>
<feature type="region of interest" description="Disordered" evidence="1">
    <location>
        <begin position="1"/>
        <end position="92"/>
    </location>
</feature>
<proteinExistence type="predicted"/>
<feature type="region of interest" description="Disordered" evidence="1">
    <location>
        <begin position="120"/>
        <end position="176"/>
    </location>
</feature>
<reference evidence="2 3" key="1">
    <citation type="submission" date="2016-07" db="EMBL/GenBank/DDBJ databases">
        <title>Pervasive Adenine N6-methylation of Active Genes in Fungi.</title>
        <authorList>
            <consortium name="DOE Joint Genome Institute"/>
            <person name="Mondo S.J."/>
            <person name="Dannebaum R.O."/>
            <person name="Kuo R.C."/>
            <person name="Labutti K."/>
            <person name="Haridas S."/>
            <person name="Kuo A."/>
            <person name="Salamov A."/>
            <person name="Ahrendt S.R."/>
            <person name="Lipzen A."/>
            <person name="Sullivan W."/>
            <person name="Andreopoulos W.B."/>
            <person name="Clum A."/>
            <person name="Lindquist E."/>
            <person name="Daum C."/>
            <person name="Ramamoorthy G.K."/>
            <person name="Gryganskyi A."/>
            <person name="Culley D."/>
            <person name="Magnuson J.K."/>
            <person name="James T.Y."/>
            <person name="O'Malley M.A."/>
            <person name="Stajich J.E."/>
            <person name="Spatafora J.W."/>
            <person name="Visel A."/>
            <person name="Grigoriev I.V."/>
        </authorList>
    </citation>
    <scope>NUCLEOTIDE SEQUENCE [LARGE SCALE GENOMIC DNA]</scope>
    <source>
        <strain evidence="2 3">ATCC 12442</strain>
    </source>
</reference>
<dbReference type="EMBL" id="MCFD01000013">
    <property type="protein sequence ID" value="ORX67039.1"/>
    <property type="molecule type" value="Genomic_DNA"/>
</dbReference>
<gene>
    <name evidence="2" type="ORF">DL89DRAFT_51212</name>
</gene>
<feature type="compositionally biased region" description="Polar residues" evidence="1">
    <location>
        <begin position="1"/>
        <end position="19"/>
    </location>
</feature>
<feature type="region of interest" description="Disordered" evidence="1">
    <location>
        <begin position="217"/>
        <end position="305"/>
    </location>
</feature>
<feature type="region of interest" description="Disordered" evidence="1">
    <location>
        <begin position="189"/>
        <end position="208"/>
    </location>
</feature>